<dbReference type="PANTHER" id="PTHR14456">
    <property type="entry name" value="INOSITOL POLYPHOSPHATE KINASE 1"/>
    <property type="match status" value="1"/>
</dbReference>
<comment type="caution">
    <text evidence="9">The sequence shown here is derived from an EMBL/GenBank/DDBJ whole genome shotgun (WGS) entry which is preliminary data.</text>
</comment>
<comment type="function">
    <text evidence="7">Phosphorylates Ins(1,3,4,5,6)P5 at position 2 to form Ins(1,2,3,4,5,6)P6 (InsP6 or phytate).</text>
</comment>
<evidence type="ECO:0000256" key="3">
    <source>
        <dbReference type="ARBA" id="ARBA00022679"/>
    </source>
</evidence>
<keyword evidence="10" id="KW-1185">Reference proteome</keyword>
<dbReference type="Pfam" id="PF06090">
    <property type="entry name" value="Ins_P5_2-kin"/>
    <property type="match status" value="1"/>
</dbReference>
<dbReference type="InterPro" id="IPR043001">
    <property type="entry name" value="IP5_2-K_N_lobe"/>
</dbReference>
<evidence type="ECO:0000313" key="9">
    <source>
        <dbReference type="EMBL" id="CAK8672696.1"/>
    </source>
</evidence>
<proteinExistence type="inferred from homology"/>
<comment type="similarity">
    <text evidence="1">Belongs to the IPK1 type 2 family.</text>
</comment>
<dbReference type="InterPro" id="IPR009286">
    <property type="entry name" value="Ins_P5_2-kin"/>
</dbReference>
<evidence type="ECO:0000313" key="10">
    <source>
        <dbReference type="Proteomes" id="UP001642483"/>
    </source>
</evidence>
<feature type="region of interest" description="Disordered" evidence="8">
    <location>
        <begin position="44"/>
        <end position="64"/>
    </location>
</feature>
<keyword evidence="6 7" id="KW-0067">ATP-binding</keyword>
<comment type="domain">
    <text evidence="7">The EXKPK motif is conserved in inositol-pentakisphosphate 2-kinases of both family 1 and 2.</text>
</comment>
<name>A0ABP0F1F3_CLALP</name>
<gene>
    <name evidence="9" type="ORF">CVLEPA_LOCUS2384</name>
</gene>
<sequence>MNDELESFSVTDWKYKAEGNKHIVICDGKGKVLRLVKLTGPLPEQESHSLQSRDGYPAKSPSLFITEHGSTENKDELDFMEHVVLPLMNNCDACHIPKYVQLSKLFYEEMRIRIDKDRPEHRKHKSLDCNAPGLLMHDHCFIPFSKQYQSLFANGLSSRSDLVTVEIKPKRGYMTTDAAMTEAKLSKHKVCQYCRTQIYRVVHGQRFKKCSFYCPLDLFSGVEECMNLALKELFRTPQNNFRIFRNGKLEFSQDIIDASRETCNITPDHLLQPLLSSNFFDDYSCVNDIMNLLVDLVRQSLLLPIVEKHDHETVISEHCLGLYLKEHLCKQTPQNAIQRTTNCAGKLPANCILGLIHSLQLLDHHSISDIKHHYDTVTSSGQLNLDLNEHLACDAPYSSDEWCTFINSILKNGNSASDRDEKHKSADLLRKFLVAKSFSDCSVMVSFQRIIDPSVKSLQHLKKSLSSRSPTAHLNMLQDKKGQNYIVSVAVVDTDPKFSQKIPDYYNQHTKIMEWWEKILQNSFFS</sequence>
<accession>A0ABP0F1F3</accession>
<evidence type="ECO:0000256" key="8">
    <source>
        <dbReference type="SAM" id="MobiDB-lite"/>
    </source>
</evidence>
<dbReference type="PANTHER" id="PTHR14456:SF2">
    <property type="entry name" value="INOSITOL-PENTAKISPHOSPHATE 2-KINASE"/>
    <property type="match status" value="1"/>
</dbReference>
<dbReference type="EMBL" id="CAWYQH010000001">
    <property type="protein sequence ID" value="CAK8672696.1"/>
    <property type="molecule type" value="Genomic_DNA"/>
</dbReference>
<dbReference type="Proteomes" id="UP001642483">
    <property type="component" value="Unassembled WGS sequence"/>
</dbReference>
<evidence type="ECO:0000256" key="7">
    <source>
        <dbReference type="RuleBase" id="RU364126"/>
    </source>
</evidence>
<keyword evidence="4 7" id="KW-0547">Nucleotide-binding</keyword>
<evidence type="ECO:0000256" key="2">
    <source>
        <dbReference type="ARBA" id="ARBA00012023"/>
    </source>
</evidence>
<protein>
    <recommendedName>
        <fullName evidence="2 7">Inositol-pentakisphosphate 2-kinase</fullName>
        <ecNumber evidence="2 7">2.7.1.158</ecNumber>
    </recommendedName>
</protein>
<evidence type="ECO:0000256" key="4">
    <source>
        <dbReference type="ARBA" id="ARBA00022741"/>
    </source>
</evidence>
<keyword evidence="5 7" id="KW-0418">Kinase</keyword>
<dbReference type="Gene3D" id="3.30.200.110">
    <property type="entry name" value="Inositol-pentakisphosphate 2-kinase, N-lobe"/>
    <property type="match status" value="1"/>
</dbReference>
<keyword evidence="3 7" id="KW-0808">Transferase</keyword>
<organism evidence="9 10">
    <name type="scientific">Clavelina lepadiformis</name>
    <name type="common">Light-bulb sea squirt</name>
    <name type="synonym">Ascidia lepadiformis</name>
    <dbReference type="NCBI Taxonomy" id="159417"/>
    <lineage>
        <taxon>Eukaryota</taxon>
        <taxon>Metazoa</taxon>
        <taxon>Chordata</taxon>
        <taxon>Tunicata</taxon>
        <taxon>Ascidiacea</taxon>
        <taxon>Aplousobranchia</taxon>
        <taxon>Clavelinidae</taxon>
        <taxon>Clavelina</taxon>
    </lineage>
</organism>
<comment type="catalytic activity">
    <reaction evidence="7">
        <text>1D-myo-inositol 1,3,4,5,6-pentakisphosphate + ATP = 1D-myo-inositol hexakisphosphate + ADP + H(+)</text>
        <dbReference type="Rhea" id="RHEA:20313"/>
        <dbReference type="ChEBI" id="CHEBI:15378"/>
        <dbReference type="ChEBI" id="CHEBI:30616"/>
        <dbReference type="ChEBI" id="CHEBI:57733"/>
        <dbReference type="ChEBI" id="CHEBI:58130"/>
        <dbReference type="ChEBI" id="CHEBI:456216"/>
        <dbReference type="EC" id="2.7.1.158"/>
    </reaction>
</comment>
<evidence type="ECO:0000256" key="6">
    <source>
        <dbReference type="ARBA" id="ARBA00022840"/>
    </source>
</evidence>
<evidence type="ECO:0000256" key="1">
    <source>
        <dbReference type="ARBA" id="ARBA00007229"/>
    </source>
</evidence>
<evidence type="ECO:0000256" key="5">
    <source>
        <dbReference type="ARBA" id="ARBA00022777"/>
    </source>
</evidence>
<reference evidence="9 10" key="1">
    <citation type="submission" date="2024-02" db="EMBL/GenBank/DDBJ databases">
        <authorList>
            <person name="Daric V."/>
            <person name="Darras S."/>
        </authorList>
    </citation>
    <scope>NUCLEOTIDE SEQUENCE [LARGE SCALE GENOMIC DNA]</scope>
</reference>
<dbReference type="EC" id="2.7.1.158" evidence="2 7"/>